<protein>
    <recommendedName>
        <fullName evidence="2">Glyoxalase domain-containing protein 5</fullName>
    </recommendedName>
</protein>
<evidence type="ECO:0000313" key="5">
    <source>
        <dbReference type="Proteomes" id="UP000245119"/>
    </source>
</evidence>
<dbReference type="OrthoDB" id="5371818at2759"/>
<sequence>MESSVRPTIKIKRLDHFVITVKDINATVDFYTRVLGMEVTTFKGGRRALNFGKQKINLHEQGKEFEPKACWPTPGSADVCFITSTRLEDVLDHLKVREESVCV</sequence>
<dbReference type="SUPFAM" id="SSF54593">
    <property type="entry name" value="Glyoxalase/Bleomycin resistance protein/Dihydroxybiphenyl dioxygenase"/>
    <property type="match status" value="1"/>
</dbReference>
<dbReference type="InterPro" id="IPR050383">
    <property type="entry name" value="GlyoxalaseI/FosfomycinResist"/>
</dbReference>
<dbReference type="AlphaFoldDB" id="A0A2T7NQK1"/>
<evidence type="ECO:0000313" key="4">
    <source>
        <dbReference type="EMBL" id="PVD23423.1"/>
    </source>
</evidence>
<keyword evidence="5" id="KW-1185">Reference proteome</keyword>
<accession>A0A2T7NQK1</accession>
<dbReference type="Gene3D" id="3.10.180.10">
    <property type="entry name" value="2,3-Dihydroxybiphenyl 1,2-Dioxygenase, domain 1"/>
    <property type="match status" value="1"/>
</dbReference>
<dbReference type="STRING" id="400727.A0A2T7NQK1"/>
<evidence type="ECO:0000256" key="2">
    <source>
        <dbReference type="ARBA" id="ARBA00040140"/>
    </source>
</evidence>
<comment type="caution">
    <text evidence="4">The sequence shown here is derived from an EMBL/GenBank/DDBJ whole genome shotgun (WGS) entry which is preliminary data.</text>
</comment>
<proteinExistence type="inferred from homology"/>
<evidence type="ECO:0000256" key="1">
    <source>
        <dbReference type="ARBA" id="ARBA00010363"/>
    </source>
</evidence>
<comment type="similarity">
    <text evidence="1">Belongs to the glyoxalase I family.</text>
</comment>
<dbReference type="PANTHER" id="PTHR21366">
    <property type="entry name" value="GLYOXALASE FAMILY PROTEIN"/>
    <property type="match status" value="1"/>
</dbReference>
<feature type="domain" description="VOC" evidence="3">
    <location>
        <begin position="13"/>
        <end position="103"/>
    </location>
</feature>
<dbReference type="PANTHER" id="PTHR21366:SF14">
    <property type="entry name" value="GLYOXALASE DOMAIN-CONTAINING PROTEIN 5"/>
    <property type="match status" value="1"/>
</dbReference>
<evidence type="ECO:0000259" key="3">
    <source>
        <dbReference type="PROSITE" id="PS51819"/>
    </source>
</evidence>
<dbReference type="InterPro" id="IPR029068">
    <property type="entry name" value="Glyas_Bleomycin-R_OHBP_Dase"/>
</dbReference>
<dbReference type="Pfam" id="PF00903">
    <property type="entry name" value="Glyoxalase"/>
    <property type="match status" value="1"/>
</dbReference>
<dbReference type="Proteomes" id="UP000245119">
    <property type="component" value="Linkage Group LG10"/>
</dbReference>
<dbReference type="InterPro" id="IPR004360">
    <property type="entry name" value="Glyas_Fos-R_dOase_dom"/>
</dbReference>
<name>A0A2T7NQK1_POMCA</name>
<organism evidence="4 5">
    <name type="scientific">Pomacea canaliculata</name>
    <name type="common">Golden apple snail</name>
    <dbReference type="NCBI Taxonomy" id="400727"/>
    <lineage>
        <taxon>Eukaryota</taxon>
        <taxon>Metazoa</taxon>
        <taxon>Spiralia</taxon>
        <taxon>Lophotrochozoa</taxon>
        <taxon>Mollusca</taxon>
        <taxon>Gastropoda</taxon>
        <taxon>Caenogastropoda</taxon>
        <taxon>Architaenioglossa</taxon>
        <taxon>Ampullarioidea</taxon>
        <taxon>Ampullariidae</taxon>
        <taxon>Pomacea</taxon>
    </lineage>
</organism>
<dbReference type="EMBL" id="PZQS01000010">
    <property type="protein sequence ID" value="PVD23423.1"/>
    <property type="molecule type" value="Genomic_DNA"/>
</dbReference>
<dbReference type="InterPro" id="IPR037523">
    <property type="entry name" value="VOC_core"/>
</dbReference>
<gene>
    <name evidence="4" type="ORF">C0Q70_16692</name>
</gene>
<dbReference type="PROSITE" id="PS51819">
    <property type="entry name" value="VOC"/>
    <property type="match status" value="1"/>
</dbReference>
<reference evidence="4 5" key="1">
    <citation type="submission" date="2018-04" db="EMBL/GenBank/DDBJ databases">
        <title>The genome of golden apple snail Pomacea canaliculata provides insight into stress tolerance and invasive adaptation.</title>
        <authorList>
            <person name="Liu C."/>
            <person name="Liu B."/>
            <person name="Ren Y."/>
            <person name="Zhang Y."/>
            <person name="Wang H."/>
            <person name="Li S."/>
            <person name="Jiang F."/>
            <person name="Yin L."/>
            <person name="Zhang G."/>
            <person name="Qian W."/>
            <person name="Fan W."/>
        </authorList>
    </citation>
    <scope>NUCLEOTIDE SEQUENCE [LARGE SCALE GENOMIC DNA]</scope>
    <source>
        <strain evidence="4">SZHN2017</strain>
        <tissue evidence="4">Muscle</tissue>
    </source>
</reference>